<reference evidence="2 3" key="1">
    <citation type="submission" date="2018-03" db="EMBL/GenBank/DDBJ databases">
        <title>Alkalicoccus saliphilus sp. nov., isolated from a mineral pool.</title>
        <authorList>
            <person name="Zhao B."/>
        </authorList>
    </citation>
    <scope>NUCLEOTIDE SEQUENCE [LARGE SCALE GENOMIC DNA]</scope>
    <source>
        <strain evidence="2 3">6AG</strain>
    </source>
</reference>
<gene>
    <name evidence="2" type="ORF">C6Y45_09210</name>
</gene>
<dbReference type="GO" id="GO:0004852">
    <property type="term" value="F:uroporphyrinogen-III synthase activity"/>
    <property type="evidence" value="ECO:0007669"/>
    <property type="project" value="InterPro"/>
</dbReference>
<keyword evidence="3" id="KW-1185">Reference proteome</keyword>
<dbReference type="InterPro" id="IPR003754">
    <property type="entry name" value="4pyrrol_synth_uPrphyn_synth"/>
</dbReference>
<dbReference type="Pfam" id="PF02602">
    <property type="entry name" value="HEM4"/>
    <property type="match status" value="1"/>
</dbReference>
<dbReference type="RefSeq" id="WP_107584938.1">
    <property type="nucleotide sequence ID" value="NZ_PZJJ01000013.1"/>
</dbReference>
<evidence type="ECO:0000313" key="3">
    <source>
        <dbReference type="Proteomes" id="UP000240509"/>
    </source>
</evidence>
<comment type="caution">
    <text evidence="2">The sequence shown here is derived from an EMBL/GenBank/DDBJ whole genome shotgun (WGS) entry which is preliminary data.</text>
</comment>
<sequence>MRSLKGKSIAVAADRQSGAISTMIEKKGGDPVVYPVQGRQLVDNMVSRQDVEIFLEESFEWAVLTTGIGARTLAEAAEKAGLHKAFIKKLEKTKLAVRGSKTVKWLGENDLTPEILSGDGTMDQLLETFEHKKRNGNIFLQAYDQDDALLRDVLEENGCPVYVSKPYSHEPPESLTVRRLKQEVTDKTVDAVVFTSKKQVRNVLKEEPEQLVKAFNNGVQAAAVGKVTARELLNSGITEVTAPESQKMGAMIVALEHYYRNN</sequence>
<dbReference type="Gene3D" id="3.40.50.10090">
    <property type="match status" value="2"/>
</dbReference>
<dbReference type="EMBL" id="PZJJ01000013">
    <property type="protein sequence ID" value="PTL38806.1"/>
    <property type="molecule type" value="Genomic_DNA"/>
</dbReference>
<feature type="domain" description="Tetrapyrrole biosynthesis uroporphyrinogen III synthase" evidence="1">
    <location>
        <begin position="20"/>
        <end position="252"/>
    </location>
</feature>
<dbReference type="AlphaFoldDB" id="A0A2T4U5X7"/>
<name>A0A2T4U5X7_9BACI</name>
<dbReference type="GO" id="GO:0006780">
    <property type="term" value="P:uroporphyrinogen III biosynthetic process"/>
    <property type="evidence" value="ECO:0007669"/>
    <property type="project" value="InterPro"/>
</dbReference>
<dbReference type="CDD" id="cd06578">
    <property type="entry name" value="HemD"/>
    <property type="match status" value="1"/>
</dbReference>
<protein>
    <submittedName>
        <fullName evidence="2">Uroporphyrinogen-III synthase</fullName>
    </submittedName>
</protein>
<accession>A0A2T4U5X7</accession>
<dbReference type="PANTHER" id="PTHR40082">
    <property type="entry name" value="BLR5956 PROTEIN"/>
    <property type="match status" value="1"/>
</dbReference>
<evidence type="ECO:0000313" key="2">
    <source>
        <dbReference type="EMBL" id="PTL38806.1"/>
    </source>
</evidence>
<organism evidence="2 3">
    <name type="scientific">Alkalicoccus saliphilus</name>
    <dbReference type="NCBI Taxonomy" id="200989"/>
    <lineage>
        <taxon>Bacteria</taxon>
        <taxon>Bacillati</taxon>
        <taxon>Bacillota</taxon>
        <taxon>Bacilli</taxon>
        <taxon>Bacillales</taxon>
        <taxon>Bacillaceae</taxon>
        <taxon>Alkalicoccus</taxon>
    </lineage>
</organism>
<evidence type="ECO:0000259" key="1">
    <source>
        <dbReference type="Pfam" id="PF02602"/>
    </source>
</evidence>
<dbReference type="NCBIfam" id="NF004584">
    <property type="entry name" value="PRK05928.2-1"/>
    <property type="match status" value="1"/>
</dbReference>
<dbReference type="SUPFAM" id="SSF69618">
    <property type="entry name" value="HemD-like"/>
    <property type="match status" value="1"/>
</dbReference>
<dbReference type="Proteomes" id="UP000240509">
    <property type="component" value="Unassembled WGS sequence"/>
</dbReference>
<dbReference type="PANTHER" id="PTHR40082:SF1">
    <property type="entry name" value="BLR5956 PROTEIN"/>
    <property type="match status" value="1"/>
</dbReference>
<dbReference type="InterPro" id="IPR036108">
    <property type="entry name" value="4pyrrol_syn_uPrphyn_synt_sf"/>
</dbReference>
<dbReference type="OrthoDB" id="9775656at2"/>
<dbReference type="InterPro" id="IPR039793">
    <property type="entry name" value="UROS/Hem4"/>
</dbReference>
<proteinExistence type="predicted"/>